<feature type="region of interest" description="Disordered" evidence="1">
    <location>
        <begin position="1"/>
        <end position="20"/>
    </location>
</feature>
<dbReference type="WBParaSite" id="jg23488">
    <property type="protein sequence ID" value="jg23488"/>
    <property type="gene ID" value="jg23488"/>
</dbReference>
<evidence type="ECO:0000256" key="1">
    <source>
        <dbReference type="SAM" id="MobiDB-lite"/>
    </source>
</evidence>
<evidence type="ECO:0000313" key="2">
    <source>
        <dbReference type="Proteomes" id="UP000887574"/>
    </source>
</evidence>
<name>A0A915DWI2_9BILA</name>
<keyword evidence="2" id="KW-1185">Reference proteome</keyword>
<dbReference type="Proteomes" id="UP000887574">
    <property type="component" value="Unplaced"/>
</dbReference>
<accession>A0A915DWI2</accession>
<dbReference type="AlphaFoldDB" id="A0A915DWI2"/>
<sequence>MARRTVSNAARRFKKTGANKNRIGREERGLQDLKIIWFDIVIRAANAIAESPSTKLNSTRKLARRMRISHSSAHRILVKDLELFPYKLHSRQELGPLHVVKRLDCCRAMKESKRRAGNQLGAVWQNFVEKDDANGDIVVSYRECMKIAFESPEQLQVDRPSSEETELDIYLNEIAQEELRKRQQSAGIRSGAKSWVGDILKRGIAARSS</sequence>
<evidence type="ECO:0000313" key="3">
    <source>
        <dbReference type="WBParaSite" id="jg23488"/>
    </source>
</evidence>
<protein>
    <submittedName>
        <fullName evidence="3">HTH iclR-type domain-containing protein</fullName>
    </submittedName>
</protein>
<reference evidence="3" key="1">
    <citation type="submission" date="2022-11" db="UniProtKB">
        <authorList>
            <consortium name="WormBaseParasite"/>
        </authorList>
    </citation>
    <scope>IDENTIFICATION</scope>
</reference>
<proteinExistence type="predicted"/>
<organism evidence="2 3">
    <name type="scientific">Ditylenchus dipsaci</name>
    <dbReference type="NCBI Taxonomy" id="166011"/>
    <lineage>
        <taxon>Eukaryota</taxon>
        <taxon>Metazoa</taxon>
        <taxon>Ecdysozoa</taxon>
        <taxon>Nematoda</taxon>
        <taxon>Chromadorea</taxon>
        <taxon>Rhabditida</taxon>
        <taxon>Tylenchina</taxon>
        <taxon>Tylenchomorpha</taxon>
        <taxon>Sphaerularioidea</taxon>
        <taxon>Anguinidae</taxon>
        <taxon>Anguininae</taxon>
        <taxon>Ditylenchus</taxon>
    </lineage>
</organism>